<evidence type="ECO:0000313" key="1">
    <source>
        <dbReference type="EMBL" id="GIY07730.1"/>
    </source>
</evidence>
<dbReference type="EMBL" id="BPLR01006145">
    <property type="protein sequence ID" value="GIY07730.1"/>
    <property type="molecule type" value="Genomic_DNA"/>
</dbReference>
<sequence length="90" mass="9985">MSTSKCYGVPGTITSIAVVSVDTVVVTGSYSGIFNDQHRSRSDVILFRRIPILHTASHDSAYSVFVCGDTEENYHCQLAFVIIIHDQYLM</sequence>
<protein>
    <submittedName>
        <fullName evidence="1">Uncharacterized protein</fullName>
    </submittedName>
</protein>
<dbReference type="AlphaFoldDB" id="A0AAV4QI50"/>
<gene>
    <name evidence="1" type="ORF">CEXT_139761</name>
</gene>
<comment type="caution">
    <text evidence="1">The sequence shown here is derived from an EMBL/GenBank/DDBJ whole genome shotgun (WGS) entry which is preliminary data.</text>
</comment>
<evidence type="ECO:0000313" key="2">
    <source>
        <dbReference type="Proteomes" id="UP001054945"/>
    </source>
</evidence>
<proteinExistence type="predicted"/>
<accession>A0AAV4QI50</accession>
<organism evidence="1 2">
    <name type="scientific">Caerostris extrusa</name>
    <name type="common">Bark spider</name>
    <name type="synonym">Caerostris bankana</name>
    <dbReference type="NCBI Taxonomy" id="172846"/>
    <lineage>
        <taxon>Eukaryota</taxon>
        <taxon>Metazoa</taxon>
        <taxon>Ecdysozoa</taxon>
        <taxon>Arthropoda</taxon>
        <taxon>Chelicerata</taxon>
        <taxon>Arachnida</taxon>
        <taxon>Araneae</taxon>
        <taxon>Araneomorphae</taxon>
        <taxon>Entelegynae</taxon>
        <taxon>Araneoidea</taxon>
        <taxon>Araneidae</taxon>
        <taxon>Caerostris</taxon>
    </lineage>
</organism>
<reference evidence="1 2" key="1">
    <citation type="submission" date="2021-06" db="EMBL/GenBank/DDBJ databases">
        <title>Caerostris extrusa draft genome.</title>
        <authorList>
            <person name="Kono N."/>
            <person name="Arakawa K."/>
        </authorList>
    </citation>
    <scope>NUCLEOTIDE SEQUENCE [LARGE SCALE GENOMIC DNA]</scope>
</reference>
<keyword evidence="2" id="KW-1185">Reference proteome</keyword>
<dbReference type="Proteomes" id="UP001054945">
    <property type="component" value="Unassembled WGS sequence"/>
</dbReference>
<name>A0AAV4QI50_CAEEX</name>